<keyword evidence="4" id="KW-0132">Cell division</keyword>
<evidence type="ECO:0000256" key="4">
    <source>
        <dbReference type="ARBA" id="ARBA00022618"/>
    </source>
</evidence>
<keyword evidence="7" id="KW-0175">Coiled coil</keyword>
<evidence type="ECO:0000256" key="1">
    <source>
        <dbReference type="ARBA" id="ARBA00004629"/>
    </source>
</evidence>
<dbReference type="PANTHER" id="PTHR14527">
    <property type="entry name" value="PROTEIN MIS12 HOMOLOG"/>
    <property type="match status" value="1"/>
</dbReference>
<dbReference type="GO" id="GO:0051301">
    <property type="term" value="P:cell division"/>
    <property type="evidence" value="ECO:0007669"/>
    <property type="project" value="UniProtKB-KW"/>
</dbReference>
<protein>
    <submittedName>
        <fullName evidence="10">Uncharacterized protein</fullName>
    </submittedName>
</protein>
<proteinExistence type="inferred from homology"/>
<dbReference type="GO" id="GO:0000070">
    <property type="term" value="P:mitotic sister chromatid segregation"/>
    <property type="evidence" value="ECO:0007669"/>
    <property type="project" value="TreeGrafter"/>
</dbReference>
<sequence>MAESTARDAEAAHRHVMLTELFGMHPRAIVDALVVHANEHLYLLGAKLEEQVRALLPADQAERDAEQGVHAITTLLENVIDYIMDAFELFCMDSVFVITPAQSRRMTLSHHRGLDLRGETQERIPDAEHALRRRIASARATQHRLAQAEQAAHVRLQRAEAVRSAYAFFGVEAKRALGDASPVDAAHKVTLAVPKVLAALERLRAERPLAHALLPAPDAEHPVDQRAWEKGRDEYLNWEAHRIIASMRAHSS</sequence>
<evidence type="ECO:0000256" key="2">
    <source>
        <dbReference type="ARBA" id="ARBA00008643"/>
    </source>
</evidence>
<evidence type="ECO:0000256" key="7">
    <source>
        <dbReference type="ARBA" id="ARBA00023054"/>
    </source>
</evidence>
<evidence type="ECO:0000313" key="11">
    <source>
        <dbReference type="Proteomes" id="UP001217754"/>
    </source>
</evidence>
<keyword evidence="6" id="KW-0995">Kinetochore</keyword>
<dbReference type="GO" id="GO:0005634">
    <property type="term" value="C:nucleus"/>
    <property type="evidence" value="ECO:0007669"/>
    <property type="project" value="InterPro"/>
</dbReference>
<keyword evidence="8" id="KW-0131">Cell cycle</keyword>
<dbReference type="PANTHER" id="PTHR14527:SF2">
    <property type="entry name" value="PROTEIN MIS12 HOMOLOG"/>
    <property type="match status" value="1"/>
</dbReference>
<keyword evidence="3" id="KW-0158">Chromosome</keyword>
<evidence type="ECO:0000256" key="6">
    <source>
        <dbReference type="ARBA" id="ARBA00022838"/>
    </source>
</evidence>
<evidence type="ECO:0000256" key="9">
    <source>
        <dbReference type="ARBA" id="ARBA00023328"/>
    </source>
</evidence>
<dbReference type="GO" id="GO:0000444">
    <property type="term" value="C:MIS12/MIND type complex"/>
    <property type="evidence" value="ECO:0007669"/>
    <property type="project" value="TreeGrafter"/>
</dbReference>
<dbReference type="Proteomes" id="UP001217754">
    <property type="component" value="Chromosome 1"/>
</dbReference>
<accession>A0AAF0J8G8</accession>
<evidence type="ECO:0000256" key="8">
    <source>
        <dbReference type="ARBA" id="ARBA00023306"/>
    </source>
</evidence>
<evidence type="ECO:0000313" key="10">
    <source>
        <dbReference type="EMBL" id="WFD37095.1"/>
    </source>
</evidence>
<dbReference type="AlphaFoldDB" id="A0AAF0J8G8"/>
<evidence type="ECO:0000256" key="5">
    <source>
        <dbReference type="ARBA" id="ARBA00022776"/>
    </source>
</evidence>
<comment type="subcellular location">
    <subcellularLocation>
        <location evidence="1">Chromosome</location>
        <location evidence="1">Centromere</location>
        <location evidence="1">Kinetochore</location>
    </subcellularLocation>
</comment>
<reference evidence="10" key="1">
    <citation type="submission" date="2023-03" db="EMBL/GenBank/DDBJ databases">
        <title>Mating type loci evolution in Malassezia.</title>
        <authorList>
            <person name="Coelho M.A."/>
        </authorList>
    </citation>
    <scope>NUCLEOTIDE SEQUENCE</scope>
    <source>
        <strain evidence="10">CBS 9431</strain>
    </source>
</reference>
<organism evidence="10 11">
    <name type="scientific">Malassezia japonica</name>
    <dbReference type="NCBI Taxonomy" id="223818"/>
    <lineage>
        <taxon>Eukaryota</taxon>
        <taxon>Fungi</taxon>
        <taxon>Dikarya</taxon>
        <taxon>Basidiomycota</taxon>
        <taxon>Ustilaginomycotina</taxon>
        <taxon>Malasseziomycetes</taxon>
        <taxon>Malasseziales</taxon>
        <taxon>Malasseziaceae</taxon>
        <taxon>Malassezia</taxon>
    </lineage>
</organism>
<name>A0AAF0J8G8_9BASI</name>
<dbReference type="GeneID" id="85223685"/>
<keyword evidence="5" id="KW-0498">Mitosis</keyword>
<dbReference type="Pfam" id="PF05859">
    <property type="entry name" value="Mis12"/>
    <property type="match status" value="1"/>
</dbReference>
<dbReference type="RefSeq" id="XP_060119992.1">
    <property type="nucleotide sequence ID" value="XM_060264009.1"/>
</dbReference>
<evidence type="ECO:0000256" key="3">
    <source>
        <dbReference type="ARBA" id="ARBA00022454"/>
    </source>
</evidence>
<dbReference type="EMBL" id="CP119958">
    <property type="protein sequence ID" value="WFD37095.1"/>
    <property type="molecule type" value="Genomic_DNA"/>
</dbReference>
<gene>
    <name evidence="10" type="ORF">MJAP1_000036</name>
</gene>
<dbReference type="InterPro" id="IPR008685">
    <property type="entry name" value="Centromere_Mis12"/>
</dbReference>
<comment type="similarity">
    <text evidence="2">Belongs to the mis12 family.</text>
</comment>
<keyword evidence="11" id="KW-1185">Reference proteome</keyword>
<keyword evidence="9" id="KW-0137">Centromere</keyword>
<dbReference type="GO" id="GO:0051382">
    <property type="term" value="P:kinetochore assembly"/>
    <property type="evidence" value="ECO:0007669"/>
    <property type="project" value="TreeGrafter"/>
</dbReference>